<keyword evidence="1" id="KW-0472">Membrane</keyword>
<dbReference type="Proteomes" id="UP000076761">
    <property type="component" value="Unassembled WGS sequence"/>
</dbReference>
<proteinExistence type="predicted"/>
<evidence type="ECO:0000313" key="2">
    <source>
        <dbReference type="EMBL" id="KZT25921.1"/>
    </source>
</evidence>
<dbReference type="OrthoDB" id="9451547at2759"/>
<organism evidence="2 3">
    <name type="scientific">Neolentinus lepideus HHB14362 ss-1</name>
    <dbReference type="NCBI Taxonomy" id="1314782"/>
    <lineage>
        <taxon>Eukaryota</taxon>
        <taxon>Fungi</taxon>
        <taxon>Dikarya</taxon>
        <taxon>Basidiomycota</taxon>
        <taxon>Agaricomycotina</taxon>
        <taxon>Agaricomycetes</taxon>
        <taxon>Gloeophyllales</taxon>
        <taxon>Gloeophyllaceae</taxon>
        <taxon>Neolentinus</taxon>
    </lineage>
</organism>
<reference evidence="2 3" key="1">
    <citation type="journal article" date="2016" name="Mol. Biol. Evol.">
        <title>Comparative Genomics of Early-Diverging Mushroom-Forming Fungi Provides Insights into the Origins of Lignocellulose Decay Capabilities.</title>
        <authorList>
            <person name="Nagy L.G."/>
            <person name="Riley R."/>
            <person name="Tritt A."/>
            <person name="Adam C."/>
            <person name="Daum C."/>
            <person name="Floudas D."/>
            <person name="Sun H."/>
            <person name="Yadav J.S."/>
            <person name="Pangilinan J."/>
            <person name="Larsson K.H."/>
            <person name="Matsuura K."/>
            <person name="Barry K."/>
            <person name="Labutti K."/>
            <person name="Kuo R."/>
            <person name="Ohm R.A."/>
            <person name="Bhattacharya S.S."/>
            <person name="Shirouzu T."/>
            <person name="Yoshinaga Y."/>
            <person name="Martin F.M."/>
            <person name="Grigoriev I.V."/>
            <person name="Hibbett D.S."/>
        </authorList>
    </citation>
    <scope>NUCLEOTIDE SEQUENCE [LARGE SCALE GENOMIC DNA]</scope>
    <source>
        <strain evidence="2 3">HHB14362 ss-1</strain>
    </source>
</reference>
<gene>
    <name evidence="2" type="ORF">NEOLEDRAFT_1199558</name>
</gene>
<sequence length="509" mass="56918">MLLPQLEGRSNPAIVAPTSISILETSSDNTCDDLNNCRTLWSIVWSCLATIFACTWVVIHPNIPPLHESWFGRHGRRIVTTIVAIIAPELVICWAAKQYLASMRLAQKYKDFGWTQTHAFFLIMGGFVIYQEEEPVQVVGMRHLRRATARHPENQPSSNPVMSRRLVTGRDYEVDLSMQRLEAPVARSFNKVLVWADTGRGEDATGPLETLTCPMPHITREEITDKSKGDGLSKALAILQTSWFILQCVARGIQRLQVTELELATCAFAVLNGVTYGLWWNKPQSVDYPVPIGRTTTAPSQYDEPMPRTVNGKLARDYRRDPFTLLEAMFTIAWGESFESSSGLFWPLLLLPLSPFLRMMRGTEVKAGDTYVGTYYGGSLDYDFEKAVVQLILVTSSTVFGAIHCIGWSFEFPSRLAQLLWRSCSLVITCFPLIEFGSWIAIPKRETVTQTAPDISTPWSLLGAVAMLVALLLYIAARVVLLVLAVTALISLPHGAYETVSWTYLIPHI</sequence>
<keyword evidence="3" id="KW-1185">Reference proteome</keyword>
<evidence type="ECO:0000313" key="3">
    <source>
        <dbReference type="Proteomes" id="UP000076761"/>
    </source>
</evidence>
<accession>A0A165SZV0</accession>
<dbReference type="PANTHER" id="PTHR35043:SF7">
    <property type="entry name" value="TRANSCRIPTION FACTOR DOMAIN-CONTAINING PROTEIN"/>
    <property type="match status" value="1"/>
</dbReference>
<dbReference type="InParanoid" id="A0A165SZV0"/>
<feature type="transmembrane region" description="Helical" evidence="1">
    <location>
        <begin position="40"/>
        <end position="59"/>
    </location>
</feature>
<name>A0A165SZV0_9AGAM</name>
<dbReference type="PANTHER" id="PTHR35043">
    <property type="entry name" value="TRANSCRIPTION FACTOR DOMAIN-CONTAINING PROTEIN"/>
    <property type="match status" value="1"/>
</dbReference>
<evidence type="ECO:0000256" key="1">
    <source>
        <dbReference type="SAM" id="Phobius"/>
    </source>
</evidence>
<keyword evidence="1" id="KW-1133">Transmembrane helix</keyword>
<feature type="transmembrane region" description="Helical" evidence="1">
    <location>
        <begin position="79"/>
        <end position="100"/>
    </location>
</feature>
<protein>
    <submittedName>
        <fullName evidence="2">Uncharacterized protein</fullName>
    </submittedName>
</protein>
<keyword evidence="1" id="KW-0812">Transmembrane</keyword>
<dbReference type="AlphaFoldDB" id="A0A165SZV0"/>
<feature type="transmembrane region" description="Helical" evidence="1">
    <location>
        <begin position="419"/>
        <end position="442"/>
    </location>
</feature>
<feature type="transmembrane region" description="Helical" evidence="1">
    <location>
        <begin position="387"/>
        <end position="407"/>
    </location>
</feature>
<dbReference type="EMBL" id="KV425569">
    <property type="protein sequence ID" value="KZT25921.1"/>
    <property type="molecule type" value="Genomic_DNA"/>
</dbReference>
<feature type="transmembrane region" description="Helical" evidence="1">
    <location>
        <begin position="462"/>
        <end position="490"/>
    </location>
</feature>